<organism evidence="4 5">
    <name type="scientific">Anopheles atroparvus</name>
    <name type="common">European mosquito</name>
    <dbReference type="NCBI Taxonomy" id="41427"/>
    <lineage>
        <taxon>Eukaryota</taxon>
        <taxon>Metazoa</taxon>
        <taxon>Ecdysozoa</taxon>
        <taxon>Arthropoda</taxon>
        <taxon>Hexapoda</taxon>
        <taxon>Insecta</taxon>
        <taxon>Pterygota</taxon>
        <taxon>Neoptera</taxon>
        <taxon>Endopterygota</taxon>
        <taxon>Diptera</taxon>
        <taxon>Nematocera</taxon>
        <taxon>Culicoidea</taxon>
        <taxon>Culicidae</taxon>
        <taxon>Anophelinae</taxon>
        <taxon>Anopheles</taxon>
    </lineage>
</organism>
<dbReference type="PANTHER" id="PTHR15431">
    <property type="entry name" value="FGFR1 ONCOGENE PARTNER/LISH DOMAIN-CONTAINING PROTEIN"/>
    <property type="match status" value="1"/>
</dbReference>
<keyword evidence="1" id="KW-0963">Cytoplasm</keyword>
<evidence type="ECO:0000313" key="4">
    <source>
        <dbReference type="EnsemblMetazoa" id="ENSAATROPP001537"/>
    </source>
</evidence>
<keyword evidence="5" id="KW-1185">Reference proteome</keyword>
<dbReference type="Proteomes" id="UP000075880">
    <property type="component" value="Unassembled WGS sequence"/>
</dbReference>
<evidence type="ECO:0000256" key="1">
    <source>
        <dbReference type="ARBA" id="ARBA00022490"/>
    </source>
</evidence>
<protein>
    <recommendedName>
        <fullName evidence="6">FGFR1 oncogene partner (FOP) N-terminal dimerisation domain-containing protein</fullName>
    </recommendedName>
</protein>
<dbReference type="Gene3D" id="1.20.960.40">
    <property type="match status" value="1"/>
</dbReference>
<sequence length="175" mass="19621">MDEDLEFRDMVLKKLTESGSLLEIKAKLRALLYDIISQEQPGIDSTNESDISSSTFEKDIEAQLDGKTLAFEIILEMLGSLNLQYTKQIFMVESGHQRTARPKEQLIRQLGLTMSETEDAAHQQPILLRLIEKSRNDAAENSDIDTVTDLSPDSKACSSGKMDENSEVQNTLPNE</sequence>
<dbReference type="AlphaFoldDB" id="A0AAG5CRT2"/>
<feature type="region of interest" description="Disordered" evidence="3">
    <location>
        <begin position="139"/>
        <end position="175"/>
    </location>
</feature>
<reference evidence="4" key="1">
    <citation type="submission" date="2024-04" db="UniProtKB">
        <authorList>
            <consortium name="EnsemblMetazoa"/>
        </authorList>
    </citation>
    <scope>IDENTIFICATION</scope>
    <source>
        <strain evidence="4">EBRO</strain>
    </source>
</reference>
<evidence type="ECO:0000313" key="5">
    <source>
        <dbReference type="Proteomes" id="UP000075880"/>
    </source>
</evidence>
<accession>A0AAG5CRT2</accession>
<dbReference type="EnsemblMetazoa" id="ENSAATROPT001597">
    <property type="protein sequence ID" value="ENSAATROPP001537"/>
    <property type="gene ID" value="ENSAATROPG001270"/>
</dbReference>
<evidence type="ECO:0000256" key="3">
    <source>
        <dbReference type="SAM" id="MobiDB-lite"/>
    </source>
</evidence>
<dbReference type="PANTHER" id="PTHR15431:SF4">
    <property type="entry name" value="PROTEIN TONNEAU 1B"/>
    <property type="match status" value="1"/>
</dbReference>
<evidence type="ECO:0008006" key="6">
    <source>
        <dbReference type="Google" id="ProtNLM"/>
    </source>
</evidence>
<keyword evidence="2" id="KW-0206">Cytoskeleton</keyword>
<proteinExistence type="predicted"/>
<name>A0AAG5CRT2_ANOAO</name>
<evidence type="ECO:0000256" key="2">
    <source>
        <dbReference type="ARBA" id="ARBA00023212"/>
    </source>
</evidence>